<dbReference type="GO" id="GO:0000463">
    <property type="term" value="P:maturation of LSU-rRNA from tricistronic rRNA transcript (SSU-rRNA, 5.8S rRNA, LSU-rRNA)"/>
    <property type="evidence" value="ECO:0007669"/>
    <property type="project" value="EnsemblFungi"/>
</dbReference>
<feature type="compositionally biased region" description="Basic residues" evidence="8">
    <location>
        <begin position="7"/>
        <end position="39"/>
    </location>
</feature>
<evidence type="ECO:0000259" key="9">
    <source>
        <dbReference type="PROSITE" id="PS51721"/>
    </source>
</evidence>
<comment type="subcellular location">
    <subcellularLocation>
        <location evidence="1">Nucleus</location>
    </subcellularLocation>
</comment>
<organism evidence="10 11">
    <name type="scientific">Drechmeria coniospora</name>
    <name type="common">Nematophagous fungus</name>
    <name type="synonym">Meria coniospora</name>
    <dbReference type="NCBI Taxonomy" id="98403"/>
    <lineage>
        <taxon>Eukaryota</taxon>
        <taxon>Fungi</taxon>
        <taxon>Dikarya</taxon>
        <taxon>Ascomycota</taxon>
        <taxon>Pezizomycotina</taxon>
        <taxon>Sordariomycetes</taxon>
        <taxon>Hypocreomycetidae</taxon>
        <taxon>Hypocreales</taxon>
        <taxon>Ophiocordycipitaceae</taxon>
        <taxon>Drechmeria</taxon>
    </lineage>
</organism>
<keyword evidence="5" id="KW-0653">Protein transport</keyword>
<feature type="compositionally biased region" description="Acidic residues" evidence="8">
    <location>
        <begin position="154"/>
        <end position="166"/>
    </location>
</feature>
<dbReference type="PRINTS" id="PR00326">
    <property type="entry name" value="GTP1OBG"/>
</dbReference>
<dbReference type="SUPFAM" id="SSF52540">
    <property type="entry name" value="P-loop containing nucleoside triphosphate hydrolases"/>
    <property type="match status" value="1"/>
</dbReference>
<dbReference type="PANTHER" id="PTHR11089">
    <property type="entry name" value="GTP-BINDING PROTEIN-RELATED"/>
    <property type="match status" value="1"/>
</dbReference>
<dbReference type="GO" id="GO:0005525">
    <property type="term" value="F:GTP binding"/>
    <property type="evidence" value="ECO:0007669"/>
    <property type="project" value="UniProtKB-KW"/>
</dbReference>
<reference evidence="10 11" key="1">
    <citation type="journal article" date="2016" name="Sci. Rep.">
        <title>Insights into Adaptations to a Near-Obligate Nematode Endoparasitic Lifestyle from the Finished Genome of Drechmeria coniospora.</title>
        <authorList>
            <person name="Zhang L."/>
            <person name="Zhou Z."/>
            <person name="Guo Q."/>
            <person name="Fokkens L."/>
            <person name="Miskei M."/>
            <person name="Pocsi I."/>
            <person name="Zhang W."/>
            <person name="Chen M."/>
            <person name="Wang L."/>
            <person name="Sun Y."/>
            <person name="Donzelli B.G."/>
            <person name="Gibson D.M."/>
            <person name="Nelson D.R."/>
            <person name="Luo J.G."/>
            <person name="Rep M."/>
            <person name="Liu H."/>
            <person name="Yang S."/>
            <person name="Wang J."/>
            <person name="Krasnoff S.B."/>
            <person name="Xu Y."/>
            <person name="Molnar I."/>
            <person name="Lin M."/>
        </authorList>
    </citation>
    <scope>NUCLEOTIDE SEQUENCE [LARGE SCALE GENOMIC DNA]</scope>
    <source>
        <strain evidence="10 11">ARSEF 6962</strain>
    </source>
</reference>
<dbReference type="GO" id="GO:0015031">
    <property type="term" value="P:protein transport"/>
    <property type="evidence" value="ECO:0007669"/>
    <property type="project" value="UniProtKB-KW"/>
</dbReference>
<dbReference type="Proteomes" id="UP000076580">
    <property type="component" value="Chromosome 03"/>
</dbReference>
<sequence length="550" mass="59394">MAGSINKPKKPKSKRGTSRLRHKIEKKSASKQRKLRKLGKQNPEWRSKLKKDPGIPNLFPLKGKMLEEVEEKRMRRAAEAERKKEMIKAARTDAPQGAEDAMDDEDVGGDESEDVEDEEDDEMDDDDADESNPMAALIASARAAAAKYDRELADSDAMDEDDSDGSDDGHVDEVSVGQASSRKTYDKVFKQVVEQADVVLYVLDARDPEGTRSREVERSIMAAAAGGKRLILVLNKVDLIPPKVLRDWLIYLRRYFPTLPLRASGAAPNAHTFNHRDLTQQSTSATLFKALKSFAASRQLKRAVSVGVIGYPNVGKSSVINALLGRLSGKGGGSSKACPAGAEAGVTKSIRAVKIDSKLTLLDSPGVVFPSSSSIQSGGLVSLKNATEAHAHLVLLNAVPPKQIDDPIPAVSLLIRRLSTTPELLQKLTDVYDIPALLPSGAGGDITTDFLVQVARKRGRLGRGGVPNLGAAAMTIVTDWRDGRIQGWVEPPVLAVASAGTAPTKASRNVGEEAVMPDQKEIVTEWAAEFKLEGLWGDDGDIDNVDAMEQ</sequence>
<dbReference type="InParanoid" id="A0A151GEC8"/>
<feature type="domain" description="CP-type G" evidence="9">
    <location>
        <begin position="186"/>
        <end position="370"/>
    </location>
</feature>
<protein>
    <submittedName>
        <fullName evidence="10">Nucleolar GTP-binding protein 2</fullName>
    </submittedName>
</protein>
<dbReference type="FunCoup" id="A0A151GEC8">
    <property type="interactions" value="926"/>
</dbReference>
<keyword evidence="2" id="KW-0813">Transport</keyword>
<evidence type="ECO:0000256" key="7">
    <source>
        <dbReference type="ARBA" id="ARBA00023242"/>
    </source>
</evidence>
<dbReference type="GO" id="GO:0030687">
    <property type="term" value="C:preribosome, large subunit precursor"/>
    <property type="evidence" value="ECO:0007669"/>
    <property type="project" value="EnsemblFungi"/>
</dbReference>
<evidence type="ECO:0000256" key="4">
    <source>
        <dbReference type="ARBA" id="ARBA00022741"/>
    </source>
</evidence>
<gene>
    <name evidence="10" type="ORF">DCS_07408</name>
</gene>
<evidence type="ECO:0000313" key="11">
    <source>
        <dbReference type="Proteomes" id="UP000076580"/>
    </source>
</evidence>
<comment type="caution">
    <text evidence="10">The sequence shown here is derived from an EMBL/GenBank/DDBJ whole genome shotgun (WGS) entry which is preliminary data.</text>
</comment>
<evidence type="ECO:0000256" key="2">
    <source>
        <dbReference type="ARBA" id="ARBA00022448"/>
    </source>
</evidence>
<keyword evidence="11" id="KW-1185">Reference proteome</keyword>
<accession>A0A151GEC8</accession>
<evidence type="ECO:0000256" key="5">
    <source>
        <dbReference type="ARBA" id="ARBA00022927"/>
    </source>
</evidence>
<dbReference type="PROSITE" id="PS51721">
    <property type="entry name" value="G_CP"/>
    <property type="match status" value="1"/>
</dbReference>
<proteinExistence type="predicted"/>
<evidence type="ECO:0000256" key="1">
    <source>
        <dbReference type="ARBA" id="ARBA00004123"/>
    </source>
</evidence>
<dbReference type="GeneID" id="63720051"/>
<dbReference type="PANTHER" id="PTHR11089:SF30">
    <property type="entry name" value="GUANINE NUCLEOTIDE-BINDING PROTEIN-LIKE 3 HOMOLOG"/>
    <property type="match status" value="1"/>
</dbReference>
<dbReference type="Gene3D" id="1.10.1580.10">
    <property type="match status" value="1"/>
</dbReference>
<feature type="compositionally biased region" description="Basic and acidic residues" evidence="8">
    <location>
        <begin position="72"/>
        <end position="91"/>
    </location>
</feature>
<feature type="compositionally biased region" description="Acidic residues" evidence="8">
    <location>
        <begin position="100"/>
        <end position="130"/>
    </location>
</feature>
<dbReference type="GO" id="GO:0003723">
    <property type="term" value="F:RNA binding"/>
    <property type="evidence" value="ECO:0007669"/>
    <property type="project" value="EnsemblFungi"/>
</dbReference>
<dbReference type="InterPro" id="IPR006073">
    <property type="entry name" value="GTP-bd"/>
</dbReference>
<dbReference type="FunFam" id="3.40.50.300:FF:000844">
    <property type="entry name" value="Nuclear GTP-binding protein NUG1"/>
    <property type="match status" value="1"/>
</dbReference>
<dbReference type="InterPro" id="IPR027417">
    <property type="entry name" value="P-loop_NTPase"/>
</dbReference>
<feature type="region of interest" description="Disordered" evidence="8">
    <location>
        <begin position="1"/>
        <end position="60"/>
    </location>
</feature>
<evidence type="ECO:0000256" key="8">
    <source>
        <dbReference type="SAM" id="MobiDB-lite"/>
    </source>
</evidence>
<dbReference type="GO" id="GO:0000055">
    <property type="term" value="P:ribosomal large subunit export from nucleus"/>
    <property type="evidence" value="ECO:0007669"/>
    <property type="project" value="EnsemblFungi"/>
</dbReference>
<keyword evidence="4" id="KW-0547">Nucleotide-binding</keyword>
<evidence type="ECO:0000256" key="3">
    <source>
        <dbReference type="ARBA" id="ARBA00022517"/>
    </source>
</evidence>
<dbReference type="Pfam" id="PF01926">
    <property type="entry name" value="MMR_HSR1"/>
    <property type="match status" value="1"/>
</dbReference>
<keyword evidence="7" id="KW-0539">Nucleus</keyword>
<dbReference type="InterPro" id="IPR030378">
    <property type="entry name" value="G_CP_dom"/>
</dbReference>
<feature type="compositionally biased region" description="Basic and acidic residues" evidence="8">
    <location>
        <begin position="43"/>
        <end position="53"/>
    </location>
</feature>
<dbReference type="AlphaFoldDB" id="A0A151GEC8"/>
<dbReference type="EMBL" id="LAYC01000003">
    <property type="protein sequence ID" value="KYK55445.1"/>
    <property type="molecule type" value="Genomic_DNA"/>
</dbReference>
<dbReference type="Gene3D" id="3.40.50.300">
    <property type="entry name" value="P-loop containing nucleotide triphosphate hydrolases"/>
    <property type="match status" value="1"/>
</dbReference>
<evidence type="ECO:0000256" key="6">
    <source>
        <dbReference type="ARBA" id="ARBA00023134"/>
    </source>
</evidence>
<dbReference type="InterPro" id="IPR014813">
    <property type="entry name" value="Gnl3_N_dom"/>
</dbReference>
<dbReference type="GO" id="GO:0005730">
    <property type="term" value="C:nucleolus"/>
    <property type="evidence" value="ECO:0007669"/>
    <property type="project" value="EnsemblFungi"/>
</dbReference>
<dbReference type="RefSeq" id="XP_040654797.1">
    <property type="nucleotide sequence ID" value="XM_040804693.1"/>
</dbReference>
<dbReference type="InterPro" id="IPR050755">
    <property type="entry name" value="TRAFAC_YlqF/YawG_RiboMat"/>
</dbReference>
<feature type="region of interest" description="Disordered" evidence="8">
    <location>
        <begin position="151"/>
        <end position="178"/>
    </location>
</feature>
<dbReference type="OrthoDB" id="10266128at2759"/>
<keyword evidence="6" id="KW-0342">GTP-binding</keyword>
<evidence type="ECO:0000313" key="10">
    <source>
        <dbReference type="EMBL" id="KYK55445.1"/>
    </source>
</evidence>
<dbReference type="STRING" id="98403.A0A151GEC8"/>
<feature type="region of interest" description="Disordered" evidence="8">
    <location>
        <begin position="72"/>
        <end position="130"/>
    </location>
</feature>
<name>A0A151GEC8_DRECN</name>
<dbReference type="FunFam" id="1.10.1580.10:FF:000006">
    <property type="entry name" value="Nuclear GTP-binding protein NUG1"/>
    <property type="match status" value="1"/>
</dbReference>
<dbReference type="Pfam" id="PF08701">
    <property type="entry name" value="GN3L_Grn1"/>
    <property type="match status" value="1"/>
</dbReference>
<keyword evidence="3" id="KW-0690">Ribosome biogenesis</keyword>
<dbReference type="InterPro" id="IPR023179">
    <property type="entry name" value="GTP-bd_ortho_bundle_sf"/>
</dbReference>
<dbReference type="CDD" id="cd04178">
    <property type="entry name" value="Nucleostemin_like"/>
    <property type="match status" value="1"/>
</dbReference>
<dbReference type="GO" id="GO:0003924">
    <property type="term" value="F:GTPase activity"/>
    <property type="evidence" value="ECO:0007669"/>
    <property type="project" value="EnsemblFungi"/>
</dbReference>